<dbReference type="Gene3D" id="3.30.420.10">
    <property type="entry name" value="Ribonuclease H-like superfamily/Ribonuclease H"/>
    <property type="match status" value="1"/>
</dbReference>
<evidence type="ECO:0000256" key="1">
    <source>
        <dbReference type="SAM" id="MobiDB-lite"/>
    </source>
</evidence>
<comment type="caution">
    <text evidence="3">The sequence shown here is derived from an EMBL/GenBank/DDBJ whole genome shotgun (WGS) entry which is preliminary data.</text>
</comment>
<dbReference type="EMBL" id="BMAO01039363">
    <property type="protein sequence ID" value="GFR30910.1"/>
    <property type="molecule type" value="Genomic_DNA"/>
</dbReference>
<dbReference type="PANTHER" id="PTHR46814:SF1">
    <property type="entry name" value="EGALITARIAN, ISOFORM B"/>
    <property type="match status" value="1"/>
</dbReference>
<evidence type="ECO:0000313" key="4">
    <source>
        <dbReference type="Proteomes" id="UP000887116"/>
    </source>
</evidence>
<dbReference type="SUPFAM" id="SSF53098">
    <property type="entry name" value="Ribonuclease H-like"/>
    <property type="match status" value="1"/>
</dbReference>
<dbReference type="AlphaFoldDB" id="A0A8X6M2J8"/>
<dbReference type="OrthoDB" id="26838at2759"/>
<dbReference type="GO" id="GO:0008408">
    <property type="term" value="F:3'-5' exonuclease activity"/>
    <property type="evidence" value="ECO:0007669"/>
    <property type="project" value="InterPro"/>
</dbReference>
<feature type="compositionally biased region" description="Polar residues" evidence="1">
    <location>
        <begin position="642"/>
        <end position="656"/>
    </location>
</feature>
<dbReference type="Proteomes" id="UP000887116">
    <property type="component" value="Unassembled WGS sequence"/>
</dbReference>
<dbReference type="Pfam" id="PF23713">
    <property type="entry name" value="WHD_Egal"/>
    <property type="match status" value="3"/>
</dbReference>
<dbReference type="GO" id="GO:0006139">
    <property type="term" value="P:nucleobase-containing compound metabolic process"/>
    <property type="evidence" value="ECO:0007669"/>
    <property type="project" value="InterPro"/>
</dbReference>
<evidence type="ECO:0000259" key="2">
    <source>
        <dbReference type="SMART" id="SM00474"/>
    </source>
</evidence>
<dbReference type="InterPro" id="IPR036397">
    <property type="entry name" value="RNaseH_sf"/>
</dbReference>
<evidence type="ECO:0000313" key="3">
    <source>
        <dbReference type="EMBL" id="GFR30910.1"/>
    </source>
</evidence>
<feature type="compositionally biased region" description="Acidic residues" evidence="1">
    <location>
        <begin position="658"/>
        <end position="668"/>
    </location>
</feature>
<feature type="compositionally biased region" description="Polar residues" evidence="1">
    <location>
        <begin position="287"/>
        <end position="308"/>
    </location>
</feature>
<organism evidence="3 4">
    <name type="scientific">Trichonephila clavata</name>
    <name type="common">Joro spider</name>
    <name type="synonym">Nephila clavata</name>
    <dbReference type="NCBI Taxonomy" id="2740835"/>
    <lineage>
        <taxon>Eukaryota</taxon>
        <taxon>Metazoa</taxon>
        <taxon>Ecdysozoa</taxon>
        <taxon>Arthropoda</taxon>
        <taxon>Chelicerata</taxon>
        <taxon>Arachnida</taxon>
        <taxon>Araneae</taxon>
        <taxon>Araneomorphae</taxon>
        <taxon>Entelegynae</taxon>
        <taxon>Araneoidea</taxon>
        <taxon>Nephilidae</taxon>
        <taxon>Trichonephila</taxon>
    </lineage>
</organism>
<dbReference type="InterPro" id="IPR012337">
    <property type="entry name" value="RNaseH-like_sf"/>
</dbReference>
<protein>
    <submittedName>
        <fullName evidence="3">Egalitarian protein homolog</fullName>
    </submittedName>
</protein>
<dbReference type="InterPro" id="IPR002562">
    <property type="entry name" value="3'-5'_exonuclease_dom"/>
</dbReference>
<feature type="region of interest" description="Disordered" evidence="1">
    <location>
        <begin position="637"/>
        <end position="681"/>
    </location>
</feature>
<dbReference type="SMART" id="SM00474">
    <property type="entry name" value="35EXOc"/>
    <property type="match status" value="1"/>
</dbReference>
<feature type="domain" description="3'-5' exonuclease" evidence="2">
    <location>
        <begin position="360"/>
        <end position="551"/>
    </location>
</feature>
<keyword evidence="4" id="KW-1185">Reference proteome</keyword>
<dbReference type="CDD" id="cd06148">
    <property type="entry name" value="Egl_like_exo"/>
    <property type="match status" value="1"/>
</dbReference>
<dbReference type="Pfam" id="PF01612">
    <property type="entry name" value="DNA_pol_A_exo1"/>
    <property type="match status" value="1"/>
</dbReference>
<feature type="region of interest" description="Disordered" evidence="1">
    <location>
        <begin position="273"/>
        <end position="308"/>
    </location>
</feature>
<proteinExistence type="predicted"/>
<dbReference type="PANTHER" id="PTHR46814">
    <property type="entry name" value="EGALITARIAN, ISOFORM B"/>
    <property type="match status" value="1"/>
</dbReference>
<gene>
    <name evidence="3" type="primary">egal-1</name>
    <name evidence="3" type="ORF">TNCT_238301</name>
</gene>
<name>A0A8X6M2J8_TRICU</name>
<reference evidence="3" key="1">
    <citation type="submission" date="2020-07" db="EMBL/GenBank/DDBJ databases">
        <title>Multicomponent nature underlies the extraordinary mechanical properties of spider dragline silk.</title>
        <authorList>
            <person name="Kono N."/>
            <person name="Nakamura H."/>
            <person name="Mori M."/>
            <person name="Yoshida Y."/>
            <person name="Ohtoshi R."/>
            <person name="Malay A.D."/>
            <person name="Moran D.A.P."/>
            <person name="Tomita M."/>
            <person name="Numata K."/>
            <person name="Arakawa K."/>
        </authorList>
    </citation>
    <scope>NUCLEOTIDE SEQUENCE</scope>
</reference>
<dbReference type="GO" id="GO:0003676">
    <property type="term" value="F:nucleic acid binding"/>
    <property type="evidence" value="ECO:0007669"/>
    <property type="project" value="InterPro"/>
</dbReference>
<accession>A0A8X6M2J8</accession>
<dbReference type="InterPro" id="IPR056589">
    <property type="entry name" value="WH_Egal-1"/>
</dbReference>
<sequence length="825" mass="93251">MDSKDYDHIRNMTLMFFLDRLIDKGQPRTLHDLSCQFGTKGFTKEMRQIAGGSQSGLRKFLSQYPSLFTITDDQVSVTCYSPETDDSNGKNKRDYAHEAVEYFRTKLEQYGNAEVPIKSLLGHRSQATPETRHISGQHGKEFKEFLMKYSDVFVVKDDYVVLKSVLENLSNDITLMITKVPEEEQLDPQLTNQLINFFENVLKHRGPLPVSQLFAHLTAWFPKDMWSKMVNNPQDLLAFLKMSSQIFHVQSNVVSVVERKIILPSLSSPSVPIQNPQPLAVSPQPPVTASTTSAHSSPNSGISRYQDKPQSFQQRLKNQIMKAVADNSAIDYKDRLMYNSSGALNKEPLDTTIMRMIKRVKIVTKAKECTAVIRYIMSLNEKIISFDGEGVNLGPSGPMTLLQFATTEETVFLFDLLSCPQLMEDGGLKDLLESEEVLKVAHDCRSDSGALYHQFGVVLSNVFDTQAAHAVLQQQDAGKPVYKVKNISLNTLCSTYGGPVNPRKDQMKSLYRRDQKFWSRRPLTEDMIFHAAFDVFCLLPTVYYNIKSLLRPESYPMLKELCYEQLMTYIRPEDVKSSKKQRKIDMEVLDLKNKLHSAHTKQVVLSNREIRLLRYLELSPQDRAKIEGTPKVAKKLERLRSRGNSNDSGSLHSGSGNAEDDNFSEDSSVDGTGDYDDHLSSKGDYDISESNYSSFSDPFTSYTSPAHSLSNYRTSTPELVLNGNSEHFNSWSPGGSSCCGNNCCTCDCHKKLPLSPKPMKSQTAQFCNAASQTLSTGDIVITKVFFEDNEQVFYPFVEICKEIFTNFHKLYLSEELGFYTDVSLN</sequence>